<comment type="caution">
    <text evidence="1">The sequence shown here is derived from an EMBL/GenBank/DDBJ whole genome shotgun (WGS) entry which is preliminary data.</text>
</comment>
<dbReference type="Proteomes" id="UP001595457">
    <property type="component" value="Unassembled WGS sequence"/>
</dbReference>
<proteinExistence type="predicted"/>
<dbReference type="EMBL" id="JBHRSJ010000036">
    <property type="protein sequence ID" value="MFC2974730.1"/>
    <property type="molecule type" value="Genomic_DNA"/>
</dbReference>
<sequence length="182" mass="19864">MSRLQLSANAGVRLRAQLNLSGTFTHTLHNADRVSMQARVTIEPCSAAIHVRVEMGRSCNSLTLDRRNGSNPARLARFIESIANGECPTGIPEPGEHELASDMEIALRSAIGRGRGTHELPVDDLEVCLRMRTGWSGEARAEIEVEGTCLGMVLPANREQAYRELERKVGQLIASHRAARAA</sequence>
<evidence type="ECO:0000313" key="1">
    <source>
        <dbReference type="EMBL" id="MFC2974730.1"/>
    </source>
</evidence>
<accession>A0ABV7B060</accession>
<protein>
    <recommendedName>
        <fullName evidence="3">DUF3156 family protein</fullName>
    </recommendedName>
</protein>
<evidence type="ECO:0008006" key="3">
    <source>
        <dbReference type="Google" id="ProtNLM"/>
    </source>
</evidence>
<name>A0ABV7B060_9GAMM</name>
<dbReference type="RefSeq" id="WP_377817012.1">
    <property type="nucleotide sequence ID" value="NZ_JBHRSJ010000036.1"/>
</dbReference>
<evidence type="ECO:0000313" key="2">
    <source>
        <dbReference type="Proteomes" id="UP001595457"/>
    </source>
</evidence>
<reference evidence="2" key="1">
    <citation type="journal article" date="2019" name="Int. J. Syst. Evol. Microbiol.">
        <title>The Global Catalogue of Microorganisms (GCM) 10K type strain sequencing project: providing services to taxonomists for standard genome sequencing and annotation.</title>
        <authorList>
            <consortium name="The Broad Institute Genomics Platform"/>
            <consortium name="The Broad Institute Genome Sequencing Center for Infectious Disease"/>
            <person name="Wu L."/>
            <person name="Ma J."/>
        </authorList>
    </citation>
    <scope>NUCLEOTIDE SEQUENCE [LARGE SCALE GENOMIC DNA]</scope>
    <source>
        <strain evidence="2">KCTC 62195</strain>
    </source>
</reference>
<organism evidence="1 2">
    <name type="scientific">Azotobacter bryophylli</name>
    <dbReference type="NCBI Taxonomy" id="1986537"/>
    <lineage>
        <taxon>Bacteria</taxon>
        <taxon>Pseudomonadati</taxon>
        <taxon>Pseudomonadota</taxon>
        <taxon>Gammaproteobacteria</taxon>
        <taxon>Pseudomonadales</taxon>
        <taxon>Pseudomonadaceae</taxon>
        <taxon>Azotobacter</taxon>
    </lineage>
</organism>
<keyword evidence="2" id="KW-1185">Reference proteome</keyword>
<gene>
    <name evidence="1" type="ORF">ACFOJE_21285</name>
</gene>